<comment type="function">
    <text evidence="7">Recruits the lipid transfer protein VPS13 to endosomal and vacuolar membranes.</text>
</comment>
<evidence type="ECO:0000256" key="8">
    <source>
        <dbReference type="ARBA" id="ARBA00033774"/>
    </source>
</evidence>
<proteinExistence type="inferred from homology"/>
<comment type="subcellular location">
    <subcellularLocation>
        <location evidence="2">Endosome membrane</location>
        <topology evidence="2">Peripheral membrane protein</topology>
    </subcellularLocation>
    <subcellularLocation>
        <location evidence="1">Vacuole membrane</location>
        <topology evidence="1">Peripheral membrane protein</topology>
    </subcellularLocation>
</comment>
<dbReference type="SMART" id="SM00312">
    <property type="entry name" value="PX"/>
    <property type="match status" value="1"/>
</dbReference>
<organism evidence="11 12">
    <name type="scientific">Clavispora lusitaniae</name>
    <name type="common">Candida lusitaniae</name>
    <dbReference type="NCBI Taxonomy" id="36911"/>
    <lineage>
        <taxon>Eukaryota</taxon>
        <taxon>Fungi</taxon>
        <taxon>Dikarya</taxon>
        <taxon>Ascomycota</taxon>
        <taxon>Saccharomycotina</taxon>
        <taxon>Pichiomycetes</taxon>
        <taxon>Metschnikowiaceae</taxon>
        <taxon>Clavispora</taxon>
    </lineage>
</organism>
<dbReference type="PROSITE" id="PS50195">
    <property type="entry name" value="PX"/>
    <property type="match status" value="1"/>
</dbReference>
<protein>
    <recommendedName>
        <fullName evidence="8">Endosomal/vacuolar adapter protein YPT35</fullName>
    </recommendedName>
    <alternativeName>
        <fullName evidence="9">PX domain-containing protein YPT35</fullName>
    </alternativeName>
</protein>
<comment type="caution">
    <text evidence="11">The sequence shown here is derived from an EMBL/GenBank/DDBJ whole genome shotgun (WGS) entry which is preliminary data.</text>
</comment>
<dbReference type="Proteomes" id="UP000195602">
    <property type="component" value="Unassembled WGS sequence"/>
</dbReference>
<evidence type="ECO:0000313" key="11">
    <source>
        <dbReference type="EMBL" id="OVF10923.1"/>
    </source>
</evidence>
<evidence type="ECO:0000256" key="1">
    <source>
        <dbReference type="ARBA" id="ARBA00004148"/>
    </source>
</evidence>
<dbReference type="GO" id="GO:0032266">
    <property type="term" value="F:phosphatidylinositol-3-phosphate binding"/>
    <property type="evidence" value="ECO:0007669"/>
    <property type="project" value="InterPro"/>
</dbReference>
<keyword evidence="6" id="KW-0472">Membrane</keyword>
<feature type="domain" description="PX" evidence="10">
    <location>
        <begin position="37"/>
        <end position="151"/>
    </location>
</feature>
<evidence type="ECO:0000256" key="2">
    <source>
        <dbReference type="ARBA" id="ARBA00004481"/>
    </source>
</evidence>
<dbReference type="CDD" id="cd07280">
    <property type="entry name" value="PX_YPT35"/>
    <property type="match status" value="1"/>
</dbReference>
<gene>
    <name evidence="11" type="ORF">A9F13_01g03608</name>
</gene>
<comment type="similarity">
    <text evidence="3">Belongs to the YPT35 family.</text>
</comment>
<evidence type="ECO:0000256" key="9">
    <source>
        <dbReference type="ARBA" id="ARBA00033785"/>
    </source>
</evidence>
<dbReference type="KEGG" id="clus:A9F13_01g03608"/>
<evidence type="ECO:0000259" key="10">
    <source>
        <dbReference type="PROSITE" id="PS50195"/>
    </source>
</evidence>
<reference evidence="11 12" key="1">
    <citation type="submission" date="2017-04" db="EMBL/GenBank/DDBJ databases">
        <title>Draft genome of the yeast Clavispora lusitaniae type strain CBS 6936.</title>
        <authorList>
            <person name="Durrens P."/>
            <person name="Klopp C."/>
            <person name="Biteau N."/>
            <person name="Fitton-Ouhabi V."/>
            <person name="Dementhon K."/>
            <person name="Accoceberry I."/>
            <person name="Sherman D.J."/>
            <person name="Noel T."/>
        </authorList>
    </citation>
    <scope>NUCLEOTIDE SEQUENCE [LARGE SCALE GENOMIC DNA]</scope>
    <source>
        <strain evidence="11 12">CBS 6936</strain>
    </source>
</reference>
<dbReference type="OMA" id="QWFMTNV"/>
<dbReference type="GO" id="GO:0005774">
    <property type="term" value="C:vacuolar membrane"/>
    <property type="evidence" value="ECO:0007669"/>
    <property type="project" value="UniProtKB-SubCell"/>
</dbReference>
<dbReference type="InterPro" id="IPR037917">
    <property type="entry name" value="Ypt35_PX"/>
</dbReference>
<evidence type="ECO:0000256" key="4">
    <source>
        <dbReference type="ARBA" id="ARBA00022554"/>
    </source>
</evidence>
<dbReference type="Pfam" id="PF00787">
    <property type="entry name" value="PX"/>
    <property type="match status" value="1"/>
</dbReference>
<keyword evidence="5" id="KW-0967">Endosome</keyword>
<sequence length="151" mass="17133">MPRPTQNASELSLVAPIPIQLTDGAIGHTHFGTNSHITDVLVGESHLVSGDSSGSYMVWPIRIVVDEASHSSIFLYKRYSDIYAFREKVVKEFPDDDIPEMPPKDSFSMARLWQSGSWLENRRKGIQWFLSNVLLNPKYQHSKVINDFVLS</sequence>
<keyword evidence="4" id="KW-0926">Vacuole</keyword>
<evidence type="ECO:0000256" key="6">
    <source>
        <dbReference type="ARBA" id="ARBA00023136"/>
    </source>
</evidence>
<dbReference type="AlphaFoldDB" id="A0AA91T403"/>
<name>A0AA91T403_CLALS</name>
<dbReference type="SUPFAM" id="SSF64268">
    <property type="entry name" value="PX domain"/>
    <property type="match status" value="1"/>
</dbReference>
<dbReference type="GO" id="GO:0010008">
    <property type="term" value="C:endosome membrane"/>
    <property type="evidence" value="ECO:0007669"/>
    <property type="project" value="UniProtKB-SubCell"/>
</dbReference>
<evidence type="ECO:0000313" key="12">
    <source>
        <dbReference type="Proteomes" id="UP000195602"/>
    </source>
</evidence>
<dbReference type="Gene3D" id="3.30.1520.10">
    <property type="entry name" value="Phox-like domain"/>
    <property type="match status" value="1"/>
</dbReference>
<dbReference type="InterPro" id="IPR036871">
    <property type="entry name" value="PX_dom_sf"/>
</dbReference>
<dbReference type="InterPro" id="IPR001683">
    <property type="entry name" value="PX_dom"/>
</dbReference>
<evidence type="ECO:0000256" key="5">
    <source>
        <dbReference type="ARBA" id="ARBA00022753"/>
    </source>
</evidence>
<accession>A0AA91T403</accession>
<evidence type="ECO:0000256" key="7">
    <source>
        <dbReference type="ARBA" id="ARBA00033728"/>
    </source>
</evidence>
<evidence type="ECO:0000256" key="3">
    <source>
        <dbReference type="ARBA" id="ARBA00007426"/>
    </source>
</evidence>
<dbReference type="EMBL" id="LYUB02000001">
    <property type="protein sequence ID" value="OVF10923.1"/>
    <property type="molecule type" value="Genomic_DNA"/>
</dbReference>